<keyword evidence="2" id="KW-0328">Glycosyltransferase</keyword>
<keyword evidence="1" id="KW-1133">Transmembrane helix</keyword>
<gene>
    <name evidence="2" type="ORF">M6B38_288605</name>
</gene>
<dbReference type="GO" id="GO:0016757">
    <property type="term" value="F:glycosyltransferase activity"/>
    <property type="evidence" value="ECO:0007669"/>
    <property type="project" value="UniProtKB-KW"/>
</dbReference>
<dbReference type="Proteomes" id="UP001140949">
    <property type="component" value="Unassembled WGS sequence"/>
</dbReference>
<accession>A0AAX6HX24</accession>
<sequence length="86" mass="10438">MKYNLLPFFSWKHLTIKLMIQPFHMSVVHINMTFVLMVISICKFVFLYFFVSSMNFVLHFLCQSYKKQGLFWMSELEKETNVEEAR</sequence>
<reference evidence="2" key="2">
    <citation type="submission" date="2023-04" db="EMBL/GenBank/DDBJ databases">
        <authorList>
            <person name="Bruccoleri R.E."/>
            <person name="Oakeley E.J."/>
            <person name="Faust A.-M."/>
            <person name="Dessus-Babus S."/>
            <person name="Altorfer M."/>
            <person name="Burckhardt D."/>
            <person name="Oertli M."/>
            <person name="Naumann U."/>
            <person name="Petersen F."/>
            <person name="Wong J."/>
        </authorList>
    </citation>
    <scope>NUCLEOTIDE SEQUENCE</scope>
    <source>
        <strain evidence="2">GSM-AAB239-AS_SAM_17_03QT</strain>
        <tissue evidence="2">Leaf</tissue>
    </source>
</reference>
<keyword evidence="3" id="KW-1185">Reference proteome</keyword>
<evidence type="ECO:0000313" key="2">
    <source>
        <dbReference type="EMBL" id="KAJ6845273.1"/>
    </source>
</evidence>
<dbReference type="AlphaFoldDB" id="A0AAX6HX24"/>
<protein>
    <submittedName>
        <fullName evidence="2">UDP-N-acetylglucosamine--peptide N-acetylglucosaminyltransferase SEC</fullName>
    </submittedName>
</protein>
<evidence type="ECO:0000313" key="3">
    <source>
        <dbReference type="Proteomes" id="UP001140949"/>
    </source>
</evidence>
<keyword evidence="1" id="KW-0472">Membrane</keyword>
<keyword evidence="1" id="KW-0812">Transmembrane</keyword>
<dbReference type="EMBL" id="JANAVB010006390">
    <property type="protein sequence ID" value="KAJ6845273.1"/>
    <property type="molecule type" value="Genomic_DNA"/>
</dbReference>
<name>A0AAX6HX24_IRIPA</name>
<reference evidence="2" key="1">
    <citation type="journal article" date="2023" name="GigaByte">
        <title>Genome assembly of the bearded iris, Iris pallida Lam.</title>
        <authorList>
            <person name="Bruccoleri R.E."/>
            <person name="Oakeley E.J."/>
            <person name="Faust A.M.E."/>
            <person name="Altorfer M."/>
            <person name="Dessus-Babus S."/>
            <person name="Burckhardt D."/>
            <person name="Oertli M."/>
            <person name="Naumann U."/>
            <person name="Petersen F."/>
            <person name="Wong J."/>
        </authorList>
    </citation>
    <scope>NUCLEOTIDE SEQUENCE</scope>
    <source>
        <strain evidence="2">GSM-AAB239-AS_SAM_17_03QT</strain>
    </source>
</reference>
<organism evidence="2 3">
    <name type="scientific">Iris pallida</name>
    <name type="common">Sweet iris</name>
    <dbReference type="NCBI Taxonomy" id="29817"/>
    <lineage>
        <taxon>Eukaryota</taxon>
        <taxon>Viridiplantae</taxon>
        <taxon>Streptophyta</taxon>
        <taxon>Embryophyta</taxon>
        <taxon>Tracheophyta</taxon>
        <taxon>Spermatophyta</taxon>
        <taxon>Magnoliopsida</taxon>
        <taxon>Liliopsida</taxon>
        <taxon>Asparagales</taxon>
        <taxon>Iridaceae</taxon>
        <taxon>Iridoideae</taxon>
        <taxon>Irideae</taxon>
        <taxon>Iris</taxon>
    </lineage>
</organism>
<evidence type="ECO:0000256" key="1">
    <source>
        <dbReference type="SAM" id="Phobius"/>
    </source>
</evidence>
<feature type="transmembrane region" description="Helical" evidence="1">
    <location>
        <begin position="28"/>
        <end position="51"/>
    </location>
</feature>
<proteinExistence type="predicted"/>
<keyword evidence="2" id="KW-0808">Transferase</keyword>
<comment type="caution">
    <text evidence="2">The sequence shown here is derived from an EMBL/GenBank/DDBJ whole genome shotgun (WGS) entry which is preliminary data.</text>
</comment>